<dbReference type="InterPro" id="IPR003245">
    <property type="entry name" value="Phytocyanin_dom"/>
</dbReference>
<reference evidence="9 12" key="1">
    <citation type="journal article" date="2011" name="Nature">
        <title>The Medicago genome provides insight into the evolution of rhizobial symbioses.</title>
        <authorList>
            <person name="Young N.D."/>
            <person name="Debelle F."/>
            <person name="Oldroyd G.E."/>
            <person name="Geurts R."/>
            <person name="Cannon S.B."/>
            <person name="Udvardi M.K."/>
            <person name="Benedito V.A."/>
            <person name="Mayer K.F."/>
            <person name="Gouzy J."/>
            <person name="Schoof H."/>
            <person name="Van de Peer Y."/>
            <person name="Proost S."/>
            <person name="Cook D.R."/>
            <person name="Meyers B.C."/>
            <person name="Spannagl M."/>
            <person name="Cheung F."/>
            <person name="De Mita S."/>
            <person name="Krishnakumar V."/>
            <person name="Gundlach H."/>
            <person name="Zhou S."/>
            <person name="Mudge J."/>
            <person name="Bharti A.K."/>
            <person name="Murray J.D."/>
            <person name="Naoumkina M.A."/>
            <person name="Rosen B."/>
            <person name="Silverstein K.A."/>
            <person name="Tang H."/>
            <person name="Rombauts S."/>
            <person name="Zhao P.X."/>
            <person name="Zhou P."/>
            <person name="Barbe V."/>
            <person name="Bardou P."/>
            <person name="Bechner M."/>
            <person name="Bellec A."/>
            <person name="Berger A."/>
            <person name="Berges H."/>
            <person name="Bidwell S."/>
            <person name="Bisseling T."/>
            <person name="Choisne N."/>
            <person name="Couloux A."/>
            <person name="Denny R."/>
            <person name="Deshpande S."/>
            <person name="Dai X."/>
            <person name="Doyle J.J."/>
            <person name="Dudez A.M."/>
            <person name="Farmer A.D."/>
            <person name="Fouteau S."/>
            <person name="Franken C."/>
            <person name="Gibelin C."/>
            <person name="Gish J."/>
            <person name="Goldstein S."/>
            <person name="Gonzalez A.J."/>
            <person name="Green P.J."/>
            <person name="Hallab A."/>
            <person name="Hartog M."/>
            <person name="Hua A."/>
            <person name="Humphray S.J."/>
            <person name="Jeong D.H."/>
            <person name="Jing Y."/>
            <person name="Jocker A."/>
            <person name="Kenton S.M."/>
            <person name="Kim D.J."/>
            <person name="Klee K."/>
            <person name="Lai H."/>
            <person name="Lang C."/>
            <person name="Lin S."/>
            <person name="Macmil S.L."/>
            <person name="Magdelenat G."/>
            <person name="Matthews L."/>
            <person name="McCorrison J."/>
            <person name="Monaghan E.L."/>
            <person name="Mun J.H."/>
            <person name="Najar F.Z."/>
            <person name="Nicholson C."/>
            <person name="Noirot C."/>
            <person name="O'Bleness M."/>
            <person name="Paule C.R."/>
            <person name="Poulain J."/>
            <person name="Prion F."/>
            <person name="Qin B."/>
            <person name="Qu C."/>
            <person name="Retzel E.F."/>
            <person name="Riddle C."/>
            <person name="Sallet E."/>
            <person name="Samain S."/>
            <person name="Samson N."/>
            <person name="Sanders I."/>
            <person name="Saurat O."/>
            <person name="Scarpelli C."/>
            <person name="Schiex T."/>
            <person name="Segurens B."/>
            <person name="Severin A.J."/>
            <person name="Sherrier D.J."/>
            <person name="Shi R."/>
            <person name="Sims S."/>
            <person name="Singer S.R."/>
            <person name="Sinharoy S."/>
            <person name="Sterck L."/>
            <person name="Viollet A."/>
            <person name="Wang B.B."/>
            <person name="Wang K."/>
            <person name="Wang M."/>
            <person name="Wang X."/>
            <person name="Warfsmann J."/>
            <person name="Weissenbach J."/>
            <person name="White D.D."/>
            <person name="White J.D."/>
            <person name="Wiley G.B."/>
            <person name="Wincker P."/>
            <person name="Xing Y."/>
            <person name="Yang L."/>
            <person name="Yao Z."/>
            <person name="Ying F."/>
            <person name="Zhai J."/>
            <person name="Zhou L."/>
            <person name="Zuber A."/>
            <person name="Denarie J."/>
            <person name="Dixon R.A."/>
            <person name="May G.D."/>
            <person name="Schwartz D.C."/>
            <person name="Rogers J."/>
            <person name="Quetier F."/>
            <person name="Town C.D."/>
            <person name="Roe B.A."/>
        </authorList>
    </citation>
    <scope>NUCLEOTIDE SEQUENCE [LARGE SCALE GENOMIC DNA]</scope>
    <source>
        <strain evidence="9">A17</strain>
        <strain evidence="11 12">cv. Jemalong A17</strain>
    </source>
</reference>
<feature type="region of interest" description="Disordered" evidence="6">
    <location>
        <begin position="140"/>
        <end position="173"/>
    </location>
</feature>
<dbReference type="PANTHER" id="PTHR33021">
    <property type="entry name" value="BLUE COPPER PROTEIN"/>
    <property type="match status" value="1"/>
</dbReference>
<gene>
    <name evidence="11" type="primary">11412989</name>
    <name evidence="9" type="ordered locus">MTR_6g013200</name>
    <name evidence="10" type="ORF">MtrunA17_Chr6g0453801</name>
</gene>
<evidence type="ECO:0000313" key="11">
    <source>
        <dbReference type="EnsemblPlants" id="AES74795"/>
    </source>
</evidence>
<proteinExistence type="inferred from homology"/>
<comment type="function">
    <text evidence="5">May act as a carbohydrate transporter.</text>
</comment>
<dbReference type="Pfam" id="PF02298">
    <property type="entry name" value="Cu_bind_like"/>
    <property type="match status" value="1"/>
</dbReference>
<evidence type="ECO:0000256" key="2">
    <source>
        <dbReference type="ARBA" id="ARBA00023157"/>
    </source>
</evidence>
<dbReference type="SUPFAM" id="SSF49503">
    <property type="entry name" value="Cupredoxins"/>
    <property type="match status" value="1"/>
</dbReference>
<reference evidence="9 12" key="2">
    <citation type="journal article" date="2014" name="BMC Genomics">
        <title>An improved genome release (version Mt4.0) for the model legume Medicago truncatula.</title>
        <authorList>
            <person name="Tang H."/>
            <person name="Krishnakumar V."/>
            <person name="Bidwell S."/>
            <person name="Rosen B."/>
            <person name="Chan A."/>
            <person name="Zhou S."/>
            <person name="Gentzbittel L."/>
            <person name="Childs K.L."/>
            <person name="Yandell M."/>
            <person name="Gundlach H."/>
            <person name="Mayer K.F."/>
            <person name="Schwartz D.C."/>
            <person name="Town C.D."/>
        </authorList>
    </citation>
    <scope>GENOME REANNOTATION</scope>
    <source>
        <strain evidence="11 12">cv. Jemalong A17</strain>
    </source>
</reference>
<dbReference type="FunFam" id="2.60.40.420:FF:000018">
    <property type="entry name" value="Lamin-like protein"/>
    <property type="match status" value="1"/>
</dbReference>
<organism evidence="9 12">
    <name type="scientific">Medicago truncatula</name>
    <name type="common">Barrel medic</name>
    <name type="synonym">Medicago tribuloides</name>
    <dbReference type="NCBI Taxonomy" id="3880"/>
    <lineage>
        <taxon>Eukaryota</taxon>
        <taxon>Viridiplantae</taxon>
        <taxon>Streptophyta</taxon>
        <taxon>Embryophyta</taxon>
        <taxon>Tracheophyta</taxon>
        <taxon>Spermatophyta</taxon>
        <taxon>Magnoliopsida</taxon>
        <taxon>eudicotyledons</taxon>
        <taxon>Gunneridae</taxon>
        <taxon>Pentapetalae</taxon>
        <taxon>rosids</taxon>
        <taxon>fabids</taxon>
        <taxon>Fabales</taxon>
        <taxon>Fabaceae</taxon>
        <taxon>Papilionoideae</taxon>
        <taxon>50 kb inversion clade</taxon>
        <taxon>NPAAA clade</taxon>
        <taxon>Hologalegina</taxon>
        <taxon>IRL clade</taxon>
        <taxon>Trifolieae</taxon>
        <taxon>Medicago</taxon>
    </lineage>
</organism>
<dbReference type="Gene3D" id="2.60.40.420">
    <property type="entry name" value="Cupredoxins - blue copper proteins"/>
    <property type="match status" value="1"/>
</dbReference>
<dbReference type="PROSITE" id="PS51485">
    <property type="entry name" value="PHYTOCYANIN"/>
    <property type="match status" value="1"/>
</dbReference>
<sequence length="173" mass="19541">MKGIKLLVSMSQAMMILLLVCTVLVMLPVASAKRWIVGDKKGWTTNINYSTWIEGNNFYNGDWLFFSYDRNQMNVLEVNKTDYETCNSDHPIYNWAAGAGRDVVPLNVTRDYYLISGKGFCFGGMKLAIHVKNYPPPPVARGVHGLGQPKKSRKTHPKNQKKRVGSGNCKKQR</sequence>
<evidence type="ECO:0000313" key="9">
    <source>
        <dbReference type="EMBL" id="AES74795.1"/>
    </source>
</evidence>
<dbReference type="PaxDb" id="3880-AES74795"/>
<dbReference type="InterPro" id="IPR039391">
    <property type="entry name" value="Phytocyanin-like"/>
</dbReference>
<evidence type="ECO:0000256" key="6">
    <source>
        <dbReference type="SAM" id="MobiDB-lite"/>
    </source>
</evidence>
<dbReference type="Gramene" id="rna34357">
    <property type="protein sequence ID" value="RHN50104.1"/>
    <property type="gene ID" value="gene34357"/>
</dbReference>
<dbReference type="AlphaFoldDB" id="G7KLD2"/>
<dbReference type="HOGENOM" id="CLU_058719_4_1_1"/>
<protein>
    <submittedName>
        <fullName evidence="9">Early nodulin-like protein</fullName>
    </submittedName>
    <submittedName>
        <fullName evidence="10">Putative cupredoxin</fullName>
    </submittedName>
</protein>
<evidence type="ECO:0000313" key="13">
    <source>
        <dbReference type="Proteomes" id="UP000265566"/>
    </source>
</evidence>
<evidence type="ECO:0000313" key="12">
    <source>
        <dbReference type="Proteomes" id="UP000002051"/>
    </source>
</evidence>
<dbReference type="InterPro" id="IPR008972">
    <property type="entry name" value="Cupredoxin"/>
</dbReference>
<evidence type="ECO:0000256" key="3">
    <source>
        <dbReference type="ARBA" id="ARBA00023180"/>
    </source>
</evidence>
<dbReference type="Proteomes" id="UP000002051">
    <property type="component" value="Chromosome 6"/>
</dbReference>
<dbReference type="EnsemblPlants" id="AES74795">
    <property type="protein sequence ID" value="AES74795"/>
    <property type="gene ID" value="MTR_6g013200"/>
</dbReference>
<dbReference type="GO" id="GO:0009055">
    <property type="term" value="F:electron transfer activity"/>
    <property type="evidence" value="ECO:0007669"/>
    <property type="project" value="InterPro"/>
</dbReference>
<dbReference type="OMA" id="PTKNNAR"/>
<dbReference type="ExpressionAtlas" id="G7KLD2">
    <property type="expression patterns" value="differential"/>
</dbReference>
<dbReference type="EMBL" id="CM001222">
    <property type="protein sequence ID" value="AES74795.1"/>
    <property type="molecule type" value="Genomic_DNA"/>
</dbReference>
<reference evidence="11" key="3">
    <citation type="submission" date="2015-04" db="UniProtKB">
        <authorList>
            <consortium name="EnsemblPlants"/>
        </authorList>
    </citation>
    <scope>IDENTIFICATION</scope>
    <source>
        <strain evidence="11">cv. Jemalong A17</strain>
    </source>
</reference>
<dbReference type="KEGG" id="mtr:11412989"/>
<keyword evidence="12" id="KW-1185">Reference proteome</keyword>
<dbReference type="GO" id="GO:0005886">
    <property type="term" value="C:plasma membrane"/>
    <property type="evidence" value="ECO:0000318"/>
    <property type="project" value="GO_Central"/>
</dbReference>
<evidence type="ECO:0000259" key="8">
    <source>
        <dbReference type="PROSITE" id="PS51485"/>
    </source>
</evidence>
<reference evidence="13" key="4">
    <citation type="journal article" date="2018" name="Nat. Plants">
        <title>Whole-genome landscape of Medicago truncatula symbiotic genes.</title>
        <authorList>
            <person name="Pecrix Y."/>
            <person name="Staton S.E."/>
            <person name="Sallet E."/>
            <person name="Lelandais-Briere C."/>
            <person name="Moreau S."/>
            <person name="Carrere S."/>
            <person name="Blein T."/>
            <person name="Jardinaud M.F."/>
            <person name="Latrasse D."/>
            <person name="Zouine M."/>
            <person name="Zahm M."/>
            <person name="Kreplak J."/>
            <person name="Mayjonade B."/>
            <person name="Satge C."/>
            <person name="Perez M."/>
            <person name="Cauet S."/>
            <person name="Marande W."/>
            <person name="Chantry-Darmon C."/>
            <person name="Lopez-Roques C."/>
            <person name="Bouchez O."/>
            <person name="Berard A."/>
            <person name="Debelle F."/>
            <person name="Munos S."/>
            <person name="Bendahmane A."/>
            <person name="Berges H."/>
            <person name="Niebel A."/>
            <person name="Buitink J."/>
            <person name="Frugier F."/>
            <person name="Benhamed M."/>
            <person name="Crespi M."/>
            <person name="Gouzy J."/>
            <person name="Gamas P."/>
        </authorList>
    </citation>
    <scope>NUCLEOTIDE SEQUENCE [LARGE SCALE GENOMIC DNA]</scope>
    <source>
        <strain evidence="13">cv. Jemalong A17</strain>
    </source>
</reference>
<evidence type="ECO:0000256" key="7">
    <source>
        <dbReference type="SAM" id="SignalP"/>
    </source>
</evidence>
<keyword evidence="2" id="KW-1015">Disulfide bond</keyword>
<dbReference type="EMBL" id="PSQE01000006">
    <property type="protein sequence ID" value="RHN50104.1"/>
    <property type="molecule type" value="Genomic_DNA"/>
</dbReference>
<evidence type="ECO:0000256" key="4">
    <source>
        <dbReference type="ARBA" id="ARBA00035011"/>
    </source>
</evidence>
<feature type="chain" id="PRO_5014573709" evidence="7">
    <location>
        <begin position="33"/>
        <end position="173"/>
    </location>
</feature>
<feature type="signal peptide" evidence="7">
    <location>
        <begin position="1"/>
        <end position="32"/>
    </location>
</feature>
<keyword evidence="1 7" id="KW-0732">Signal</keyword>
<evidence type="ECO:0000313" key="10">
    <source>
        <dbReference type="EMBL" id="RHN50104.1"/>
    </source>
</evidence>
<feature type="compositionally biased region" description="Basic residues" evidence="6">
    <location>
        <begin position="150"/>
        <end position="173"/>
    </location>
</feature>
<name>G7KLD2_MEDTR</name>
<reference evidence="10" key="5">
    <citation type="journal article" date="2018" name="Nat. Plants">
        <title>Whole-genome landscape of Medicago truncatula symbiotic genes.</title>
        <authorList>
            <person name="Pecrix Y."/>
            <person name="Gamas P."/>
            <person name="Carrere S."/>
        </authorList>
    </citation>
    <scope>NUCLEOTIDE SEQUENCE</scope>
    <source>
        <tissue evidence="10">Leaves</tissue>
    </source>
</reference>
<accession>G7KLD2</accession>
<keyword evidence="3" id="KW-0325">Glycoprotein</keyword>
<evidence type="ECO:0000256" key="5">
    <source>
        <dbReference type="ARBA" id="ARBA00037626"/>
    </source>
</evidence>
<dbReference type="OrthoDB" id="1851979at2759"/>
<evidence type="ECO:0000256" key="1">
    <source>
        <dbReference type="ARBA" id="ARBA00022729"/>
    </source>
</evidence>
<dbReference type="PANTHER" id="PTHR33021:SF231">
    <property type="entry name" value="EARLY NODULIN-LIKE PROTEIN 17"/>
    <property type="match status" value="1"/>
</dbReference>
<dbReference type="STRING" id="3880.G7KLD2"/>
<dbReference type="eggNOG" id="ENOG502S1MH">
    <property type="taxonomic scope" value="Eukaryota"/>
</dbReference>
<comment type="similarity">
    <text evidence="4">Belongs to the early nodulin-like (ENODL) family.</text>
</comment>
<feature type="domain" description="Phytocyanin" evidence="8">
    <location>
        <begin position="33"/>
        <end position="133"/>
    </location>
</feature>
<dbReference type="Proteomes" id="UP000265566">
    <property type="component" value="Chromosome 6"/>
</dbReference>